<dbReference type="RefSeq" id="XP_062721006.1">
    <property type="nucleotide sequence ID" value="XM_062862448.1"/>
</dbReference>
<dbReference type="InterPro" id="IPR008271">
    <property type="entry name" value="Ser/Thr_kinase_AS"/>
</dbReference>
<feature type="binding site" evidence="8">
    <location>
        <position position="54"/>
    </location>
    <ligand>
        <name>ATP</name>
        <dbReference type="ChEBI" id="CHEBI:30616"/>
    </ligand>
</feature>
<comment type="caution">
    <text evidence="11">The sequence shown here is derived from an EMBL/GenBank/DDBJ whole genome shotgun (WGS) entry which is preliminary data.</text>
</comment>
<comment type="similarity">
    <text evidence="1">Belongs to the protein kinase superfamily. NEK Ser/Thr protein kinase family. NIMA subfamily.</text>
</comment>
<feature type="region of interest" description="Disordered" evidence="9">
    <location>
        <begin position="335"/>
        <end position="373"/>
    </location>
</feature>
<dbReference type="SMART" id="SM00220">
    <property type="entry name" value="S_TKc"/>
    <property type="match status" value="1"/>
</dbReference>
<keyword evidence="7 8" id="KW-0067">ATP-binding</keyword>
<dbReference type="InterPro" id="IPR000719">
    <property type="entry name" value="Prot_kinase_dom"/>
</dbReference>
<feature type="region of interest" description="Disordered" evidence="9">
    <location>
        <begin position="389"/>
        <end position="505"/>
    </location>
</feature>
<dbReference type="Proteomes" id="UP001273166">
    <property type="component" value="Unassembled WGS sequence"/>
</dbReference>
<dbReference type="EC" id="2.7.11.1" evidence="2"/>
<dbReference type="Pfam" id="PF07714">
    <property type="entry name" value="PK_Tyr_Ser-Thr"/>
    <property type="match status" value="1"/>
</dbReference>
<dbReference type="GO" id="GO:0005524">
    <property type="term" value="F:ATP binding"/>
    <property type="evidence" value="ECO:0007669"/>
    <property type="project" value="UniProtKB-UniRule"/>
</dbReference>
<feature type="compositionally biased region" description="Gly residues" evidence="9">
    <location>
        <begin position="408"/>
        <end position="423"/>
    </location>
</feature>
<name>A0AAJ0GSD6_9PEZI</name>
<evidence type="ECO:0000256" key="6">
    <source>
        <dbReference type="ARBA" id="ARBA00022777"/>
    </source>
</evidence>
<reference evidence="11" key="2">
    <citation type="submission" date="2023-06" db="EMBL/GenBank/DDBJ databases">
        <authorList>
            <consortium name="Lawrence Berkeley National Laboratory"/>
            <person name="Mondo S.J."/>
            <person name="Hensen N."/>
            <person name="Bonometti L."/>
            <person name="Westerberg I."/>
            <person name="Brannstrom I.O."/>
            <person name="Guillou S."/>
            <person name="Cros-Aarteil S."/>
            <person name="Calhoun S."/>
            <person name="Haridas S."/>
            <person name="Kuo A."/>
            <person name="Pangilinan J."/>
            <person name="Riley R."/>
            <person name="Labutti K."/>
            <person name="Andreopoulos B."/>
            <person name="Lipzen A."/>
            <person name="Chen C."/>
            <person name="Yanf M."/>
            <person name="Daum C."/>
            <person name="Ng V."/>
            <person name="Clum A."/>
            <person name="Steindorff A."/>
            <person name="Ohm R."/>
            <person name="Martin F."/>
            <person name="Silar P."/>
            <person name="Natvig D."/>
            <person name="Lalanne C."/>
            <person name="Gautier V."/>
            <person name="Ament-Velasquez S.L."/>
            <person name="Kruys A."/>
            <person name="Hutchinson M.I."/>
            <person name="Powell A.J."/>
            <person name="Barry K."/>
            <person name="Miller A.N."/>
            <person name="Grigoriev I.V."/>
            <person name="Debuchy R."/>
            <person name="Gladieux P."/>
            <person name="Thoren M.H."/>
            <person name="Johannesson H."/>
        </authorList>
    </citation>
    <scope>NUCLEOTIDE SEQUENCE</scope>
    <source>
        <strain evidence="11">CBS 333.67</strain>
    </source>
</reference>
<evidence type="ECO:0000256" key="9">
    <source>
        <dbReference type="SAM" id="MobiDB-lite"/>
    </source>
</evidence>
<gene>
    <name evidence="11" type="ORF">B0T15DRAFT_191593</name>
</gene>
<evidence type="ECO:0000256" key="8">
    <source>
        <dbReference type="PROSITE-ProRule" id="PRU10141"/>
    </source>
</evidence>
<evidence type="ECO:0000256" key="1">
    <source>
        <dbReference type="ARBA" id="ARBA00010886"/>
    </source>
</evidence>
<feature type="compositionally biased region" description="Gly residues" evidence="9">
    <location>
        <begin position="478"/>
        <end position="491"/>
    </location>
</feature>
<feature type="domain" description="Protein kinase" evidence="10">
    <location>
        <begin position="22"/>
        <end position="318"/>
    </location>
</feature>
<keyword evidence="5 8" id="KW-0547">Nucleotide-binding</keyword>
<accession>A0AAJ0GSD6</accession>
<evidence type="ECO:0000256" key="4">
    <source>
        <dbReference type="ARBA" id="ARBA00022679"/>
    </source>
</evidence>
<evidence type="ECO:0000313" key="12">
    <source>
        <dbReference type="Proteomes" id="UP001273166"/>
    </source>
</evidence>
<protein>
    <recommendedName>
        <fullName evidence="2">non-specific serine/threonine protein kinase</fullName>
        <ecNumber evidence="2">2.7.11.1</ecNumber>
    </recommendedName>
</protein>
<keyword evidence="4" id="KW-0808">Transferase</keyword>
<dbReference type="CDD" id="cd00180">
    <property type="entry name" value="PKc"/>
    <property type="match status" value="1"/>
</dbReference>
<dbReference type="PROSITE" id="PS50011">
    <property type="entry name" value="PROTEIN_KINASE_DOM"/>
    <property type="match status" value="1"/>
</dbReference>
<evidence type="ECO:0000259" key="10">
    <source>
        <dbReference type="PROSITE" id="PS50011"/>
    </source>
</evidence>
<sequence length="505" mass="55449">MSSQELSVRQINGRDNDPYYKICWDRKLGEGGFGAVYEAKTITSTSKSRTLACKVVKLSNDQNKFMYQARELKIWYKACRNAQHVAQFYDAALNRRNGEAYIYMELLAGGDTWKLSDRIQAKRDFIHPTLLSIIAYQAAYGLYEIHAKDIQHRDLKPDNLLMTRKITAEMNRALWDLEKDGRPKDNYRGDLKAVWNILHESRLVVLTDFGLARDHTATSQGRMTVVGGGFSSAWNAPEVLDGNNKQTQYADVFSFGMIIYILASFHLPQHVAERGNLPKVYSASLQTVYRWCTDDTPEKRPIAWTAMNELKSIKNAELARISKLYNNWEQSERQAAAASSSTRPAAGSSRPAGNGTACVPQAQGGGGGGRTAEHQRLLDAELARMAYEREQSEQMKQKARLKARLEGHGGGGGGGGSGSGTGGVTQAMGQLRVGDGGRHRDAGHTPYHGGGTSQPQSPRTAQGVRYVRVEGQAQGGSSQTGGGSARTGGGSSSRVIVTERTERRR</sequence>
<keyword evidence="12" id="KW-1185">Reference proteome</keyword>
<dbReference type="InterPro" id="IPR011009">
    <property type="entry name" value="Kinase-like_dom_sf"/>
</dbReference>
<dbReference type="PANTHER" id="PTHR43671">
    <property type="entry name" value="SERINE/THREONINE-PROTEIN KINASE NEK"/>
    <property type="match status" value="1"/>
</dbReference>
<evidence type="ECO:0000256" key="2">
    <source>
        <dbReference type="ARBA" id="ARBA00012513"/>
    </source>
</evidence>
<dbReference type="AlphaFoldDB" id="A0AAJ0GSD6"/>
<dbReference type="PROSITE" id="PS00108">
    <property type="entry name" value="PROTEIN_KINASE_ST"/>
    <property type="match status" value="1"/>
</dbReference>
<dbReference type="InterPro" id="IPR001245">
    <property type="entry name" value="Ser-Thr/Tyr_kinase_cat_dom"/>
</dbReference>
<proteinExistence type="inferred from homology"/>
<dbReference type="PROSITE" id="PS00107">
    <property type="entry name" value="PROTEIN_KINASE_ATP"/>
    <property type="match status" value="1"/>
</dbReference>
<reference evidence="11" key="1">
    <citation type="journal article" date="2023" name="Mol. Phylogenet. Evol.">
        <title>Genome-scale phylogeny and comparative genomics of the fungal order Sordariales.</title>
        <authorList>
            <person name="Hensen N."/>
            <person name="Bonometti L."/>
            <person name="Westerberg I."/>
            <person name="Brannstrom I.O."/>
            <person name="Guillou S."/>
            <person name="Cros-Aarteil S."/>
            <person name="Calhoun S."/>
            <person name="Haridas S."/>
            <person name="Kuo A."/>
            <person name="Mondo S."/>
            <person name="Pangilinan J."/>
            <person name="Riley R."/>
            <person name="LaButti K."/>
            <person name="Andreopoulos B."/>
            <person name="Lipzen A."/>
            <person name="Chen C."/>
            <person name="Yan M."/>
            <person name="Daum C."/>
            <person name="Ng V."/>
            <person name="Clum A."/>
            <person name="Steindorff A."/>
            <person name="Ohm R.A."/>
            <person name="Martin F."/>
            <person name="Silar P."/>
            <person name="Natvig D.O."/>
            <person name="Lalanne C."/>
            <person name="Gautier V."/>
            <person name="Ament-Velasquez S.L."/>
            <person name="Kruys A."/>
            <person name="Hutchinson M.I."/>
            <person name="Powell A.J."/>
            <person name="Barry K."/>
            <person name="Miller A.N."/>
            <person name="Grigoriev I.V."/>
            <person name="Debuchy R."/>
            <person name="Gladieux P."/>
            <person name="Hiltunen Thoren M."/>
            <person name="Johannesson H."/>
        </authorList>
    </citation>
    <scope>NUCLEOTIDE SEQUENCE</scope>
    <source>
        <strain evidence="11">CBS 333.67</strain>
    </source>
</reference>
<dbReference type="InterPro" id="IPR017441">
    <property type="entry name" value="Protein_kinase_ATP_BS"/>
</dbReference>
<dbReference type="EMBL" id="JAUDZG010000004">
    <property type="protein sequence ID" value="KAK3305226.1"/>
    <property type="molecule type" value="Genomic_DNA"/>
</dbReference>
<evidence type="ECO:0000256" key="3">
    <source>
        <dbReference type="ARBA" id="ARBA00022527"/>
    </source>
</evidence>
<dbReference type="GO" id="GO:0004674">
    <property type="term" value="F:protein serine/threonine kinase activity"/>
    <property type="evidence" value="ECO:0007669"/>
    <property type="project" value="UniProtKB-KW"/>
</dbReference>
<feature type="compositionally biased region" description="Low complexity" evidence="9">
    <location>
        <begin position="335"/>
        <end position="352"/>
    </location>
</feature>
<keyword evidence="3" id="KW-0723">Serine/threonine-protein kinase</keyword>
<dbReference type="PANTHER" id="PTHR43671:SF13">
    <property type="entry name" value="SERINE_THREONINE-PROTEIN KINASE NEK2"/>
    <property type="match status" value="1"/>
</dbReference>
<dbReference type="SUPFAM" id="SSF56112">
    <property type="entry name" value="Protein kinase-like (PK-like)"/>
    <property type="match status" value="1"/>
</dbReference>
<evidence type="ECO:0000256" key="7">
    <source>
        <dbReference type="ARBA" id="ARBA00022840"/>
    </source>
</evidence>
<dbReference type="Gene3D" id="1.10.510.10">
    <property type="entry name" value="Transferase(Phosphotransferase) domain 1"/>
    <property type="match status" value="2"/>
</dbReference>
<dbReference type="GeneID" id="87881277"/>
<keyword evidence="6 11" id="KW-0418">Kinase</keyword>
<evidence type="ECO:0000313" key="11">
    <source>
        <dbReference type="EMBL" id="KAK3305226.1"/>
    </source>
</evidence>
<evidence type="ECO:0000256" key="5">
    <source>
        <dbReference type="ARBA" id="ARBA00022741"/>
    </source>
</evidence>
<dbReference type="InterPro" id="IPR050660">
    <property type="entry name" value="NEK_Ser/Thr_kinase"/>
</dbReference>
<organism evidence="11 12">
    <name type="scientific">Chaetomium strumarium</name>
    <dbReference type="NCBI Taxonomy" id="1170767"/>
    <lineage>
        <taxon>Eukaryota</taxon>
        <taxon>Fungi</taxon>
        <taxon>Dikarya</taxon>
        <taxon>Ascomycota</taxon>
        <taxon>Pezizomycotina</taxon>
        <taxon>Sordariomycetes</taxon>
        <taxon>Sordariomycetidae</taxon>
        <taxon>Sordariales</taxon>
        <taxon>Chaetomiaceae</taxon>
        <taxon>Chaetomium</taxon>
    </lineage>
</organism>